<gene>
    <name evidence="2" type="ORF">Rhe02_55730</name>
</gene>
<evidence type="ECO:0000313" key="3">
    <source>
        <dbReference type="Proteomes" id="UP000612899"/>
    </source>
</evidence>
<keyword evidence="1" id="KW-1133">Transmembrane helix</keyword>
<proteinExistence type="predicted"/>
<feature type="transmembrane region" description="Helical" evidence="1">
    <location>
        <begin position="48"/>
        <end position="71"/>
    </location>
</feature>
<protein>
    <submittedName>
        <fullName evidence="2">Uncharacterized protein</fullName>
    </submittedName>
</protein>
<comment type="caution">
    <text evidence="2">The sequence shown here is derived from an EMBL/GenBank/DDBJ whole genome shotgun (WGS) entry which is preliminary data.</text>
</comment>
<dbReference type="RefSeq" id="WP_203911295.1">
    <property type="nucleotide sequence ID" value="NZ_BONY01000037.1"/>
</dbReference>
<feature type="transmembrane region" description="Helical" evidence="1">
    <location>
        <begin position="83"/>
        <end position="102"/>
    </location>
</feature>
<evidence type="ECO:0000313" key="2">
    <source>
        <dbReference type="EMBL" id="GIH07506.1"/>
    </source>
</evidence>
<keyword evidence="3" id="KW-1185">Reference proteome</keyword>
<keyword evidence="1" id="KW-0812">Transmembrane</keyword>
<accession>A0A8J3QDU5</accession>
<feature type="transmembrane region" description="Helical" evidence="1">
    <location>
        <begin position="108"/>
        <end position="127"/>
    </location>
</feature>
<evidence type="ECO:0000256" key="1">
    <source>
        <dbReference type="SAM" id="Phobius"/>
    </source>
</evidence>
<name>A0A8J3QDU5_9ACTN</name>
<organism evidence="2 3">
    <name type="scientific">Rhizocola hellebori</name>
    <dbReference type="NCBI Taxonomy" id="1392758"/>
    <lineage>
        <taxon>Bacteria</taxon>
        <taxon>Bacillati</taxon>
        <taxon>Actinomycetota</taxon>
        <taxon>Actinomycetes</taxon>
        <taxon>Micromonosporales</taxon>
        <taxon>Micromonosporaceae</taxon>
        <taxon>Rhizocola</taxon>
    </lineage>
</organism>
<dbReference type="EMBL" id="BONY01000037">
    <property type="protein sequence ID" value="GIH07506.1"/>
    <property type="molecule type" value="Genomic_DNA"/>
</dbReference>
<dbReference type="Proteomes" id="UP000612899">
    <property type="component" value="Unassembled WGS sequence"/>
</dbReference>
<keyword evidence="1" id="KW-0472">Membrane</keyword>
<dbReference type="AlphaFoldDB" id="A0A8J3QDU5"/>
<sequence>MGEPSPVVVLIGRRPPHEVLLLAVSIPLGLGMLTRAPAPASVIALMPAWVVVAWATALMLSGIVGVASAVWTGDILRALWAELGALLLGAGVFATYTAAVFVSAGMRAWFSGGFMGAWAVANLIRCAQIRREVRRLTAGARLP</sequence>
<reference evidence="2" key="1">
    <citation type="submission" date="2021-01" db="EMBL/GenBank/DDBJ databases">
        <title>Whole genome shotgun sequence of Rhizocola hellebori NBRC 109834.</title>
        <authorList>
            <person name="Komaki H."/>
            <person name="Tamura T."/>
        </authorList>
    </citation>
    <scope>NUCLEOTIDE SEQUENCE</scope>
    <source>
        <strain evidence="2">NBRC 109834</strain>
    </source>
</reference>